<dbReference type="PANTHER" id="PTHR33055:SF3">
    <property type="entry name" value="PUTATIVE TRANSPOSASE FOR IS117-RELATED"/>
    <property type="match status" value="1"/>
</dbReference>
<dbReference type="NCBIfam" id="NF033542">
    <property type="entry name" value="transpos_IS110"/>
    <property type="match status" value="1"/>
</dbReference>
<keyword evidence="1" id="KW-0175">Coiled coil</keyword>
<evidence type="ECO:0000313" key="4">
    <source>
        <dbReference type="EMBL" id="CBH74035.1"/>
    </source>
</evidence>
<evidence type="ECO:0000259" key="3">
    <source>
        <dbReference type="Pfam" id="PF02371"/>
    </source>
</evidence>
<dbReference type="InterPro" id="IPR047650">
    <property type="entry name" value="Transpos_IS110"/>
</dbReference>
<dbReference type="GO" id="GO:0003677">
    <property type="term" value="F:DNA binding"/>
    <property type="evidence" value="ECO:0007669"/>
    <property type="project" value="InterPro"/>
</dbReference>
<accession>E6PC52</accession>
<dbReference type="PANTHER" id="PTHR33055">
    <property type="entry name" value="TRANSPOSASE FOR INSERTION SEQUENCE ELEMENT IS1111A"/>
    <property type="match status" value="1"/>
</dbReference>
<dbReference type="Pfam" id="PF01548">
    <property type="entry name" value="DEDD_Tnp_IS110"/>
    <property type="match status" value="1"/>
</dbReference>
<dbReference type="InterPro" id="IPR003346">
    <property type="entry name" value="Transposase_20"/>
</dbReference>
<feature type="domain" description="Transposase IS110-like N-terminal" evidence="2">
    <location>
        <begin position="3"/>
        <end position="146"/>
    </location>
</feature>
<dbReference type="GO" id="GO:0004803">
    <property type="term" value="F:transposase activity"/>
    <property type="evidence" value="ECO:0007669"/>
    <property type="project" value="InterPro"/>
</dbReference>
<proteinExistence type="predicted"/>
<comment type="caution">
    <text evidence="4">The sequence shown here is derived from an EMBL/GenBank/DDBJ whole genome shotgun (WGS) entry which is preliminary data.</text>
</comment>
<reference evidence="4" key="1">
    <citation type="submission" date="2009-10" db="EMBL/GenBank/DDBJ databases">
        <title>Diversity of trophic interactions inside an arsenic-rich microbial ecosystem.</title>
        <authorList>
            <person name="Bertin P.N."/>
            <person name="Heinrich-Salmeron A."/>
            <person name="Pelletier E."/>
            <person name="Goulhen-Chollet F."/>
            <person name="Arsene-Ploetze F."/>
            <person name="Gallien S."/>
            <person name="Calteau A."/>
            <person name="Vallenet D."/>
            <person name="Casiot C."/>
            <person name="Chane-Woon-Ming B."/>
            <person name="Giloteaux L."/>
            <person name="Barakat M."/>
            <person name="Bonnefoy V."/>
            <person name="Bruneel O."/>
            <person name="Chandler M."/>
            <person name="Cleiss J."/>
            <person name="Duran R."/>
            <person name="Elbaz-Poulichet F."/>
            <person name="Fonknechten N."/>
            <person name="Lauga B."/>
            <person name="Mornico D."/>
            <person name="Ortet P."/>
            <person name="Schaeffer C."/>
            <person name="Siguier P."/>
            <person name="Alexander Thil Smith A."/>
            <person name="Van Dorsselaer A."/>
            <person name="Weissenbach J."/>
            <person name="Medigue C."/>
            <person name="Le Paslier D."/>
        </authorList>
    </citation>
    <scope>NUCLEOTIDE SEQUENCE</scope>
</reference>
<feature type="coiled-coil region" evidence="1">
    <location>
        <begin position="155"/>
        <end position="182"/>
    </location>
</feature>
<dbReference type="Pfam" id="PF02371">
    <property type="entry name" value="Transposase_20"/>
    <property type="match status" value="1"/>
</dbReference>
<protein>
    <submittedName>
        <fullName evidence="4">Transposase of ISCARN57, IS110 family</fullName>
    </submittedName>
</protein>
<evidence type="ECO:0000256" key="1">
    <source>
        <dbReference type="SAM" id="Coils"/>
    </source>
</evidence>
<gene>
    <name evidence="4" type="ORF">CARN1_1922</name>
</gene>
<organism evidence="4">
    <name type="scientific">mine drainage metagenome</name>
    <dbReference type="NCBI Taxonomy" id="410659"/>
    <lineage>
        <taxon>unclassified sequences</taxon>
        <taxon>metagenomes</taxon>
        <taxon>ecological metagenomes</taxon>
    </lineage>
</organism>
<name>E6PC52_9ZZZZ</name>
<dbReference type="InterPro" id="IPR002525">
    <property type="entry name" value="Transp_IS110-like_N"/>
</dbReference>
<evidence type="ECO:0000259" key="2">
    <source>
        <dbReference type="Pfam" id="PF01548"/>
    </source>
</evidence>
<dbReference type="EMBL" id="CABL01000001">
    <property type="protein sequence ID" value="CBH74035.1"/>
    <property type="molecule type" value="Genomic_DNA"/>
</dbReference>
<sequence length="315" mass="34860">MYIGIDIGKADFHCALLLEEKVATKSFPNNGKGFNQLAAWLRNRRVEHGHACMESTGGWSEELATFLHDRGYVVSIVNPLAVKAFGRSELSRTKTDKADAALLARFCAAHRPKPWIPPSPQERRLRQLVRRRSDLVASRTAESNRLGAPGTDAVRTSIETSVAFLNEQIAAIEEQIKNDIDSDPKLQNNRKLLESIPGIGTTSASSLIAEVQDMQQFDSARKLAAHAGLSPQVRQSGTSIHSSSLTPIGNRALKQIFYMPALSAMRHNPIIIAFAQRLRERGKRPMQIVVAVMHKLLVIAYGVLKSQRPFDPNRA</sequence>
<feature type="domain" description="Transposase IS116/IS110/IS902 C-terminal" evidence="3">
    <location>
        <begin position="191"/>
        <end position="274"/>
    </location>
</feature>
<dbReference type="GO" id="GO:0006313">
    <property type="term" value="P:DNA transposition"/>
    <property type="evidence" value="ECO:0007669"/>
    <property type="project" value="InterPro"/>
</dbReference>
<dbReference type="AlphaFoldDB" id="E6PC52"/>